<reference evidence="5 6" key="1">
    <citation type="submission" date="2020-02" db="EMBL/GenBank/DDBJ databases">
        <authorList>
            <person name="Zheng R.K."/>
            <person name="Sun C.M."/>
        </authorList>
    </citation>
    <scope>NUCLEOTIDE SEQUENCE [LARGE SCALE GENOMIC DNA]</scope>
    <source>
        <strain evidence="6">rifampicinis</strain>
    </source>
</reference>
<keyword evidence="3" id="KW-0812">Transmembrane</keyword>
<dbReference type="InterPro" id="IPR036779">
    <property type="entry name" value="LysM_dom_sf"/>
</dbReference>
<dbReference type="EMBL" id="CP062983">
    <property type="protein sequence ID" value="QPC83559.1"/>
    <property type="molecule type" value="Genomic_DNA"/>
</dbReference>
<evidence type="ECO:0000313" key="6">
    <source>
        <dbReference type="Proteomes" id="UP000594468"/>
    </source>
</evidence>
<feature type="compositionally biased region" description="Polar residues" evidence="2">
    <location>
        <begin position="69"/>
        <end position="97"/>
    </location>
</feature>
<dbReference type="CDD" id="cd12797">
    <property type="entry name" value="M23_peptidase"/>
    <property type="match status" value="1"/>
</dbReference>
<accession>A0A7S8EAW3</accession>
<name>A0A7S8EAW3_9CHLR</name>
<keyword evidence="1" id="KW-0732">Signal</keyword>
<evidence type="ECO:0000256" key="2">
    <source>
        <dbReference type="SAM" id="MobiDB-lite"/>
    </source>
</evidence>
<dbReference type="GO" id="GO:0004222">
    <property type="term" value="F:metalloendopeptidase activity"/>
    <property type="evidence" value="ECO:0007669"/>
    <property type="project" value="TreeGrafter"/>
</dbReference>
<protein>
    <submittedName>
        <fullName evidence="5">LysM peptidoglycan-binding domain-containing M23 family metallopeptidase</fullName>
    </submittedName>
</protein>
<dbReference type="SMART" id="SM00257">
    <property type="entry name" value="LysM"/>
    <property type="match status" value="1"/>
</dbReference>
<organism evidence="5 6">
    <name type="scientific">Phototrophicus methaneseepsis</name>
    <dbReference type="NCBI Taxonomy" id="2710758"/>
    <lineage>
        <taxon>Bacteria</taxon>
        <taxon>Bacillati</taxon>
        <taxon>Chloroflexota</taxon>
        <taxon>Candidatus Thermofontia</taxon>
        <taxon>Phototrophicales</taxon>
        <taxon>Phototrophicaceae</taxon>
        <taxon>Phototrophicus</taxon>
    </lineage>
</organism>
<dbReference type="SUPFAM" id="SSF51261">
    <property type="entry name" value="Duplicated hybrid motif"/>
    <property type="match status" value="1"/>
</dbReference>
<dbReference type="Gene3D" id="2.70.70.10">
    <property type="entry name" value="Glucose Permease (Domain IIA)"/>
    <property type="match status" value="1"/>
</dbReference>
<feature type="region of interest" description="Disordered" evidence="2">
    <location>
        <begin position="1"/>
        <end position="32"/>
    </location>
</feature>
<dbReference type="Pfam" id="PF01551">
    <property type="entry name" value="Peptidase_M23"/>
    <property type="match status" value="1"/>
</dbReference>
<dbReference type="SUPFAM" id="SSF54106">
    <property type="entry name" value="LysM domain"/>
    <property type="match status" value="1"/>
</dbReference>
<keyword evidence="3" id="KW-0472">Membrane</keyword>
<dbReference type="RefSeq" id="WP_195171625.1">
    <property type="nucleotide sequence ID" value="NZ_CP062983.1"/>
</dbReference>
<feature type="domain" description="LysM" evidence="4">
    <location>
        <begin position="152"/>
        <end position="195"/>
    </location>
</feature>
<dbReference type="KEGG" id="pmet:G4Y79_04015"/>
<dbReference type="InterPro" id="IPR018392">
    <property type="entry name" value="LysM"/>
</dbReference>
<dbReference type="AlphaFoldDB" id="A0A7S8EAW3"/>
<dbReference type="Pfam" id="PF01476">
    <property type="entry name" value="LysM"/>
    <property type="match status" value="1"/>
</dbReference>
<feature type="region of interest" description="Disordered" evidence="2">
    <location>
        <begin position="66"/>
        <end position="97"/>
    </location>
</feature>
<evidence type="ECO:0000313" key="5">
    <source>
        <dbReference type="EMBL" id="QPC83559.1"/>
    </source>
</evidence>
<feature type="transmembrane region" description="Helical" evidence="3">
    <location>
        <begin position="37"/>
        <end position="57"/>
    </location>
</feature>
<evidence type="ECO:0000256" key="1">
    <source>
        <dbReference type="ARBA" id="ARBA00022729"/>
    </source>
</evidence>
<gene>
    <name evidence="5" type="ORF">G4Y79_04015</name>
</gene>
<evidence type="ECO:0000259" key="4">
    <source>
        <dbReference type="SMART" id="SM00257"/>
    </source>
</evidence>
<keyword evidence="6" id="KW-1185">Reference proteome</keyword>
<dbReference type="PANTHER" id="PTHR21666">
    <property type="entry name" value="PEPTIDASE-RELATED"/>
    <property type="match status" value="1"/>
</dbReference>
<dbReference type="InterPro" id="IPR050570">
    <property type="entry name" value="Cell_wall_metabolism_enzyme"/>
</dbReference>
<dbReference type="Proteomes" id="UP000594468">
    <property type="component" value="Chromosome"/>
</dbReference>
<keyword evidence="3" id="KW-1133">Transmembrane helix</keyword>
<proteinExistence type="predicted"/>
<dbReference type="PANTHER" id="PTHR21666:SF289">
    <property type="entry name" value="L-ALA--D-GLU ENDOPEPTIDASE"/>
    <property type="match status" value="1"/>
</dbReference>
<sequence length="417" mass="44274">MNNFQEPPFDPMEDTSPSMVMPPVDNPNEPKRGGSTGWIMLVGAVILTLAAAFILLLPKDDATEPDIDQPTSIANEPTVASTTNADQPTPTNAVQSTDVPLIQPVNYEAVPTISSERLAALLQTPVVGSDVPRPEYDPFTTIPQRPRTEFLQYQVTDGDTVYDIAQRYNLQAESIAWCNGKLTFNIRSGDVLSIPPMDGACYQVLGTRNQTIAEVADEYNIDDPYAIIDFPSNNLYGRSPDDVLMGGLNLFLPGGQGPLITWNPGSTIEENADGSYTVSFASGQAGSCGQVEAAGGTYWGNPLPTGTWVRGFFAGHTGIDLAQSVGAPIYAANGGPVLFSGTSTWGYGIAVVLGHGPFSTLYGHMSQRNVSCGQVVSTGQVVGLVGSTGNSSGPHLHFEIRYNDVPQDPTLTAGVGW</sequence>
<dbReference type="InterPro" id="IPR016047">
    <property type="entry name" value="M23ase_b-sheet_dom"/>
</dbReference>
<dbReference type="InterPro" id="IPR011055">
    <property type="entry name" value="Dup_hybrid_motif"/>
</dbReference>
<evidence type="ECO:0000256" key="3">
    <source>
        <dbReference type="SAM" id="Phobius"/>
    </source>
</evidence>
<dbReference type="Gene3D" id="3.10.350.10">
    <property type="entry name" value="LysM domain"/>
    <property type="match status" value="1"/>
</dbReference>
<dbReference type="CDD" id="cd00118">
    <property type="entry name" value="LysM"/>
    <property type="match status" value="1"/>
</dbReference>